<dbReference type="InterPro" id="IPR013243">
    <property type="entry name" value="SCA7_dom"/>
</dbReference>
<dbReference type="Gene3D" id="6.10.140.1270">
    <property type="match status" value="1"/>
</dbReference>
<dbReference type="AlphaFoldDB" id="A0A8H4F3R7"/>
<dbReference type="PANTHER" id="PTHR47805">
    <property type="entry name" value="SAGA-ASSOCIATED FACTOR 73"/>
    <property type="match status" value="1"/>
</dbReference>
<dbReference type="GO" id="GO:1904802">
    <property type="term" value="P:RITS complex assembly"/>
    <property type="evidence" value="ECO:0007669"/>
    <property type="project" value="TreeGrafter"/>
</dbReference>
<sequence>MSAATHNKNVFSDEDDDSDDMGTNKPQTKPNKKRKRNAIKRFDDEQHATNTNTATAAIASKDTPQLEDDDDTEDKEKKKIKREKKAKPKAIPKKKAPLDLDRQCGVLIAPLMNPCTRSLTCKIHAMGAKRAVQGRTQPFNELLAAYQKKGIGRPQVPAGSTSSQASQHAHQQKASSGKANIHKQQQQQQTVDDDESNNVAIDSDEETETIRMAIEQNRPHPLGCRQVYYVRRKREYHKLRDILLEAITPKVNPSTSTVSTATNTTTTST</sequence>
<dbReference type="InterPro" id="IPR037804">
    <property type="entry name" value="SGF73"/>
</dbReference>
<feature type="compositionally biased region" description="Basic residues" evidence="1">
    <location>
        <begin position="30"/>
        <end position="39"/>
    </location>
</feature>
<comment type="caution">
    <text evidence="3">The sequence shown here is derived from an EMBL/GenBank/DDBJ whole genome shotgun (WGS) entry which is preliminary data.</text>
</comment>
<dbReference type="GO" id="GO:0000124">
    <property type="term" value="C:SAGA complex"/>
    <property type="evidence" value="ECO:0007669"/>
    <property type="project" value="InterPro"/>
</dbReference>
<feature type="domain" description="SCA7" evidence="2">
    <location>
        <begin position="91"/>
        <end position="158"/>
    </location>
</feature>
<organism evidence="3 4">
    <name type="scientific">Mucor circinelloides f. lusitanicus</name>
    <name type="common">Mucor racemosus var. lusitanicus</name>
    <dbReference type="NCBI Taxonomy" id="29924"/>
    <lineage>
        <taxon>Eukaryota</taxon>
        <taxon>Fungi</taxon>
        <taxon>Fungi incertae sedis</taxon>
        <taxon>Mucoromycota</taxon>
        <taxon>Mucoromycotina</taxon>
        <taxon>Mucoromycetes</taxon>
        <taxon>Mucorales</taxon>
        <taxon>Mucorineae</taxon>
        <taxon>Mucoraceae</taxon>
        <taxon>Mucor</taxon>
    </lineage>
</organism>
<dbReference type="GO" id="GO:0006357">
    <property type="term" value="P:regulation of transcription by RNA polymerase II"/>
    <property type="evidence" value="ECO:0007669"/>
    <property type="project" value="TreeGrafter"/>
</dbReference>
<dbReference type="PROSITE" id="PS51505">
    <property type="entry name" value="SCA7"/>
    <property type="match status" value="1"/>
</dbReference>
<evidence type="ECO:0000256" key="1">
    <source>
        <dbReference type="SAM" id="MobiDB-lite"/>
    </source>
</evidence>
<dbReference type="Proteomes" id="UP000469890">
    <property type="component" value="Unassembled WGS sequence"/>
</dbReference>
<protein>
    <submittedName>
        <fullName evidence="3">SCA7, zinc-binding domain-containing protein</fullName>
    </submittedName>
</protein>
<gene>
    <name evidence="3" type="ORF">FB192DRAFT_1361375</name>
</gene>
<dbReference type="EMBL" id="JAAECE010000002">
    <property type="protein sequence ID" value="KAF1805157.1"/>
    <property type="molecule type" value="Genomic_DNA"/>
</dbReference>
<evidence type="ECO:0000313" key="3">
    <source>
        <dbReference type="EMBL" id="KAF1805157.1"/>
    </source>
</evidence>
<accession>A0A8H4F3R7</accession>
<feature type="region of interest" description="Disordered" evidence="1">
    <location>
        <begin position="1"/>
        <end position="95"/>
    </location>
</feature>
<feature type="region of interest" description="Disordered" evidence="1">
    <location>
        <begin position="152"/>
        <end position="199"/>
    </location>
</feature>
<evidence type="ECO:0000259" key="2">
    <source>
        <dbReference type="PROSITE" id="PS51505"/>
    </source>
</evidence>
<feature type="compositionally biased region" description="Basic residues" evidence="1">
    <location>
        <begin position="78"/>
        <end position="95"/>
    </location>
</feature>
<proteinExistence type="predicted"/>
<dbReference type="GO" id="GO:0031048">
    <property type="term" value="P:regulatory ncRNA-mediated heterochromatin formation"/>
    <property type="evidence" value="ECO:0007669"/>
    <property type="project" value="TreeGrafter"/>
</dbReference>
<feature type="compositionally biased region" description="Low complexity" evidence="1">
    <location>
        <begin position="158"/>
        <end position="177"/>
    </location>
</feature>
<feature type="compositionally biased region" description="Low complexity" evidence="1">
    <location>
        <begin position="48"/>
        <end position="63"/>
    </location>
</feature>
<evidence type="ECO:0000313" key="4">
    <source>
        <dbReference type="Proteomes" id="UP000469890"/>
    </source>
</evidence>
<reference evidence="3 4" key="1">
    <citation type="submission" date="2019-09" db="EMBL/GenBank/DDBJ databases">
        <authorList>
            <consortium name="DOE Joint Genome Institute"/>
            <person name="Mondo S.J."/>
            <person name="Navarro-Mendoza M.I."/>
            <person name="Perez-Arques C."/>
            <person name="Panchal S."/>
            <person name="Nicolas F.E."/>
            <person name="Ganguly P."/>
            <person name="Pangilinan J."/>
            <person name="Grigoriev I."/>
            <person name="Heitman J."/>
            <person name="Sanya K."/>
            <person name="Garre V."/>
        </authorList>
    </citation>
    <scope>NUCLEOTIDE SEQUENCE [LARGE SCALE GENOMIC DNA]</scope>
    <source>
        <strain evidence="3 4">MU402</strain>
    </source>
</reference>
<feature type="compositionally biased region" description="Polar residues" evidence="1">
    <location>
        <begin position="1"/>
        <end position="10"/>
    </location>
</feature>
<name>A0A8H4F3R7_MUCCL</name>
<dbReference type="PANTHER" id="PTHR47805:SF1">
    <property type="entry name" value="SAGA-ASSOCIATED FACTOR 73"/>
    <property type="match status" value="1"/>
</dbReference>
<dbReference type="Pfam" id="PF08313">
    <property type="entry name" value="SCA7"/>
    <property type="match status" value="1"/>
</dbReference>